<feature type="domain" description="HTH merR-type" evidence="1">
    <location>
        <begin position="9"/>
        <end position="79"/>
    </location>
</feature>
<dbReference type="InterPro" id="IPR000551">
    <property type="entry name" value="MerR-type_HTH_dom"/>
</dbReference>
<evidence type="ECO:0000313" key="2">
    <source>
        <dbReference type="EMBL" id="SVD66177.1"/>
    </source>
</evidence>
<dbReference type="AlphaFoldDB" id="A0A382X4P8"/>
<organism evidence="2">
    <name type="scientific">marine metagenome</name>
    <dbReference type="NCBI Taxonomy" id="408172"/>
    <lineage>
        <taxon>unclassified sequences</taxon>
        <taxon>metagenomes</taxon>
        <taxon>ecological metagenomes</taxon>
    </lineage>
</organism>
<dbReference type="PROSITE" id="PS50937">
    <property type="entry name" value="HTH_MERR_2"/>
    <property type="match status" value="1"/>
</dbReference>
<protein>
    <recommendedName>
        <fullName evidence="1">HTH merR-type domain-containing protein</fullName>
    </recommendedName>
</protein>
<dbReference type="Pfam" id="PF13411">
    <property type="entry name" value="MerR_1"/>
    <property type="match status" value="1"/>
</dbReference>
<dbReference type="SUPFAM" id="SSF46955">
    <property type="entry name" value="Putative DNA-binding domain"/>
    <property type="match status" value="1"/>
</dbReference>
<accession>A0A382X4P8</accession>
<dbReference type="GO" id="GO:0003677">
    <property type="term" value="F:DNA binding"/>
    <property type="evidence" value="ECO:0007669"/>
    <property type="project" value="InterPro"/>
</dbReference>
<evidence type="ECO:0000259" key="1">
    <source>
        <dbReference type="PROSITE" id="PS50937"/>
    </source>
</evidence>
<dbReference type="Gene3D" id="1.10.1660.10">
    <property type="match status" value="1"/>
</dbReference>
<dbReference type="EMBL" id="UINC01165025">
    <property type="protein sequence ID" value="SVD66177.1"/>
    <property type="molecule type" value="Genomic_DNA"/>
</dbReference>
<sequence>MDRIASKIYYSIGEVSDLTGLEPHVLRYWESQFDSLNIKKNRAGNRVFVRKDIDLVFLLKHLLYERKFSIKGARLEIADLGGKPTKRSKSLSAQDEYPLTRIWEGLRELREVFDTNTSSDESK</sequence>
<gene>
    <name evidence="2" type="ORF">METZ01_LOCUS419031</name>
</gene>
<dbReference type="SMART" id="SM00422">
    <property type="entry name" value="HTH_MERR"/>
    <property type="match status" value="1"/>
</dbReference>
<dbReference type="GO" id="GO:0006355">
    <property type="term" value="P:regulation of DNA-templated transcription"/>
    <property type="evidence" value="ECO:0007669"/>
    <property type="project" value="InterPro"/>
</dbReference>
<dbReference type="CDD" id="cd04765">
    <property type="entry name" value="HTH_MlrA-like_sg2"/>
    <property type="match status" value="1"/>
</dbReference>
<dbReference type="InterPro" id="IPR009061">
    <property type="entry name" value="DNA-bd_dom_put_sf"/>
</dbReference>
<name>A0A382X4P8_9ZZZZ</name>
<reference evidence="2" key="1">
    <citation type="submission" date="2018-05" db="EMBL/GenBank/DDBJ databases">
        <authorList>
            <person name="Lanie J.A."/>
            <person name="Ng W.-L."/>
            <person name="Kazmierczak K.M."/>
            <person name="Andrzejewski T.M."/>
            <person name="Davidsen T.M."/>
            <person name="Wayne K.J."/>
            <person name="Tettelin H."/>
            <person name="Glass J.I."/>
            <person name="Rusch D."/>
            <person name="Podicherti R."/>
            <person name="Tsui H.-C.T."/>
            <person name="Winkler M.E."/>
        </authorList>
    </citation>
    <scope>NUCLEOTIDE SEQUENCE</scope>
</reference>
<proteinExistence type="predicted"/>